<evidence type="ECO:0000313" key="2">
    <source>
        <dbReference type="Proteomes" id="UP000254191"/>
    </source>
</evidence>
<dbReference type="Proteomes" id="UP000254191">
    <property type="component" value="Unassembled WGS sequence"/>
</dbReference>
<dbReference type="Gene3D" id="3.40.50.300">
    <property type="entry name" value="P-loop containing nucleotide triphosphate hydrolases"/>
    <property type="match status" value="1"/>
</dbReference>
<gene>
    <name evidence="1" type="primary">recB_3</name>
    <name evidence="1" type="ORF">NCTC11938_02499</name>
</gene>
<organism evidence="1 2">
    <name type="scientific">Proteus mirabilis</name>
    <dbReference type="NCBI Taxonomy" id="584"/>
    <lineage>
        <taxon>Bacteria</taxon>
        <taxon>Pseudomonadati</taxon>
        <taxon>Pseudomonadota</taxon>
        <taxon>Gammaproteobacteria</taxon>
        <taxon>Enterobacterales</taxon>
        <taxon>Morganellaceae</taxon>
        <taxon>Proteus</taxon>
    </lineage>
</organism>
<accession>A0A379GB83</accession>
<proteinExistence type="predicted"/>
<protein>
    <submittedName>
        <fullName evidence="1">Exonuclease V subunit beta</fullName>
        <ecNumber evidence="1">3.1.11.5</ecNumber>
    </submittedName>
</protein>
<reference evidence="1 2" key="1">
    <citation type="submission" date="2018-06" db="EMBL/GenBank/DDBJ databases">
        <authorList>
            <consortium name="Pathogen Informatics"/>
            <person name="Doyle S."/>
        </authorList>
    </citation>
    <scope>NUCLEOTIDE SEQUENCE [LARGE SCALE GENOMIC DNA]</scope>
    <source>
        <strain evidence="1 2">NCTC11938</strain>
    </source>
</reference>
<dbReference type="GO" id="GO:0008854">
    <property type="term" value="F:exodeoxyribonuclease V activity"/>
    <property type="evidence" value="ECO:0007669"/>
    <property type="project" value="UniProtKB-EC"/>
</dbReference>
<sequence length="72" mass="8019">MSEVIQAQVLDPYTLPLYQRRLIEASAGTGKTYTIGLLYLRLLLGLGGESAFHRPLSVEEILVVYFYRSGNG</sequence>
<dbReference type="EMBL" id="UGTS01000005">
    <property type="protein sequence ID" value="SUC38235.1"/>
    <property type="molecule type" value="Genomic_DNA"/>
</dbReference>
<evidence type="ECO:0000313" key="1">
    <source>
        <dbReference type="EMBL" id="SUC38235.1"/>
    </source>
</evidence>
<keyword evidence="1" id="KW-0378">Hydrolase</keyword>
<dbReference type="SUPFAM" id="SSF52540">
    <property type="entry name" value="P-loop containing nucleoside triphosphate hydrolases"/>
    <property type="match status" value="1"/>
</dbReference>
<keyword evidence="1" id="KW-0540">Nuclease</keyword>
<dbReference type="AlphaFoldDB" id="A0A379GB83"/>
<keyword evidence="1" id="KW-0269">Exonuclease</keyword>
<dbReference type="InterPro" id="IPR027417">
    <property type="entry name" value="P-loop_NTPase"/>
</dbReference>
<dbReference type="EC" id="3.1.11.5" evidence="1"/>
<name>A0A379GB83_PROMI</name>